<proteinExistence type="predicted"/>
<evidence type="ECO:0000313" key="1">
    <source>
        <dbReference type="EMBL" id="MCM2392734.1"/>
    </source>
</evidence>
<keyword evidence="1" id="KW-0540">Nuclease</keyword>
<dbReference type="Proteomes" id="UP001431429">
    <property type="component" value="Unassembled WGS sequence"/>
</dbReference>
<reference evidence="1" key="1">
    <citation type="submission" date="2022-06" db="EMBL/GenBank/DDBJ databases">
        <title>Genome public.</title>
        <authorList>
            <person name="Sun Q."/>
        </authorList>
    </citation>
    <scope>NUCLEOTIDE SEQUENCE</scope>
    <source>
        <strain evidence="1">CWNU-1</strain>
    </source>
</reference>
<keyword evidence="1" id="KW-0255">Endonuclease</keyword>
<keyword evidence="2" id="KW-1185">Reference proteome</keyword>
<accession>A0ABT0UVV9</accession>
<name>A0ABT0UVV9_9ACTN</name>
<dbReference type="InterPro" id="IPR003615">
    <property type="entry name" value="HNH_nuc"/>
</dbReference>
<evidence type="ECO:0000313" key="2">
    <source>
        <dbReference type="Proteomes" id="UP001431429"/>
    </source>
</evidence>
<sequence>MEKFHNLRGVPGVPHRFYELKRDGHHRTVVLTPELRRIAMSEQGVLLRGELNARWSIVESSFAAGVGRGVVQAGMSVDLAQEFLIDKRRRRPVTRVSAALIGFQHGRCLICNELIVPVGEAVVDHVFPYAMMRRFESVGNWHGPDLDALWNLAPAHRPCNSAKTDTPPGRKLLTRLALRNEAIMRSPEPLRQTLRLSLGRALGDGSANSWNQIFNEIKAL</sequence>
<gene>
    <name evidence="1" type="ORF">NBG84_31360</name>
</gene>
<comment type="caution">
    <text evidence="1">The sequence shown here is derived from an EMBL/GenBank/DDBJ whole genome shotgun (WGS) entry which is preliminary data.</text>
</comment>
<organism evidence="1 2">
    <name type="scientific">Streptomyces albipurpureus</name>
    <dbReference type="NCBI Taxonomy" id="2897419"/>
    <lineage>
        <taxon>Bacteria</taxon>
        <taxon>Bacillati</taxon>
        <taxon>Actinomycetota</taxon>
        <taxon>Actinomycetes</taxon>
        <taxon>Kitasatosporales</taxon>
        <taxon>Streptomycetaceae</taxon>
        <taxon>Streptomyces</taxon>
    </lineage>
</organism>
<keyword evidence="1" id="KW-0378">Hydrolase</keyword>
<dbReference type="EMBL" id="JAMQAW010000044">
    <property type="protein sequence ID" value="MCM2392734.1"/>
    <property type="molecule type" value="Genomic_DNA"/>
</dbReference>
<protein>
    <submittedName>
        <fullName evidence="1">HNH endonuclease</fullName>
    </submittedName>
</protein>
<dbReference type="GO" id="GO:0004519">
    <property type="term" value="F:endonuclease activity"/>
    <property type="evidence" value="ECO:0007669"/>
    <property type="project" value="UniProtKB-KW"/>
</dbReference>
<dbReference type="Gene3D" id="1.10.30.50">
    <property type="match status" value="1"/>
</dbReference>
<dbReference type="CDD" id="cd00085">
    <property type="entry name" value="HNHc"/>
    <property type="match status" value="1"/>
</dbReference>